<sequence length="297" mass="33245">MICAALSLAFSGCRWSVTTWSFVCWTVLAILAWFVTSWCSGVGLSGRELSWLEGVSSRTSPIRLGWRKFPTDGANAMIVGGVDTVTVTLTWAMCLLMRNPNILEKAKEELDTQVGNQRCIKESDINKLVYLQAIVKETLRLCPAAPLSAPREFTQDCTLGGYHIKKGTQLITNIWKINTNSHSWPYPLEFKPERFLTTHKDVDVRGHHFELLPFGSGRRMCPGVSFGLQMVHFTLASFLHSFEILNPSSEPVDMTGILGLTNVKATPLEVLVKPLHIFENQMPKIQLMVKPKKLAEP</sequence>
<dbReference type="AlphaFoldDB" id="A0A444Z2H1"/>
<dbReference type="Pfam" id="PF00067">
    <property type="entry name" value="p450"/>
    <property type="match status" value="1"/>
</dbReference>
<dbReference type="InterPro" id="IPR017972">
    <property type="entry name" value="Cyt_P450_CS"/>
</dbReference>
<dbReference type="PANTHER" id="PTHR47947:SF49">
    <property type="entry name" value="CYTOCHROME P450 FAMILY PROTEIN"/>
    <property type="match status" value="1"/>
</dbReference>
<keyword evidence="5 7" id="KW-0503">Monooxygenase</keyword>
<evidence type="ECO:0000256" key="5">
    <source>
        <dbReference type="ARBA" id="ARBA00023033"/>
    </source>
</evidence>
<dbReference type="PRINTS" id="PR00463">
    <property type="entry name" value="EP450I"/>
</dbReference>
<comment type="cofactor">
    <cofactor evidence="6">
        <name>heme</name>
        <dbReference type="ChEBI" id="CHEBI:30413"/>
    </cofactor>
</comment>
<dbReference type="InterPro" id="IPR036396">
    <property type="entry name" value="Cyt_P450_sf"/>
</dbReference>
<dbReference type="GO" id="GO:0020037">
    <property type="term" value="F:heme binding"/>
    <property type="evidence" value="ECO:0007669"/>
    <property type="project" value="InterPro"/>
</dbReference>
<evidence type="ECO:0000256" key="4">
    <source>
        <dbReference type="ARBA" id="ARBA00023004"/>
    </source>
</evidence>
<feature type="transmembrane region" description="Helical" evidence="8">
    <location>
        <begin position="76"/>
        <end position="97"/>
    </location>
</feature>
<name>A0A444Z2H1_ARAHY</name>
<feature type="binding site" description="axial binding residue" evidence="6">
    <location>
        <position position="221"/>
    </location>
    <ligand>
        <name>heme</name>
        <dbReference type="ChEBI" id="CHEBI:30413"/>
    </ligand>
    <ligandPart>
        <name>Fe</name>
        <dbReference type="ChEBI" id="CHEBI:18248"/>
    </ligandPart>
</feature>
<dbReference type="GO" id="GO:0005506">
    <property type="term" value="F:iron ion binding"/>
    <property type="evidence" value="ECO:0007669"/>
    <property type="project" value="InterPro"/>
</dbReference>
<keyword evidence="10" id="KW-1185">Reference proteome</keyword>
<accession>A0A444Z2H1</accession>
<keyword evidence="1 6" id="KW-0349">Heme</keyword>
<dbReference type="Proteomes" id="UP000289738">
    <property type="component" value="Chromosome B05"/>
</dbReference>
<keyword evidence="8" id="KW-0812">Transmembrane</keyword>
<evidence type="ECO:0008006" key="11">
    <source>
        <dbReference type="Google" id="ProtNLM"/>
    </source>
</evidence>
<evidence type="ECO:0000256" key="1">
    <source>
        <dbReference type="ARBA" id="ARBA00022617"/>
    </source>
</evidence>
<reference evidence="9 10" key="1">
    <citation type="submission" date="2019-01" db="EMBL/GenBank/DDBJ databases">
        <title>Sequencing of cultivated peanut Arachis hypogaea provides insights into genome evolution and oil improvement.</title>
        <authorList>
            <person name="Chen X."/>
        </authorList>
    </citation>
    <scope>NUCLEOTIDE SEQUENCE [LARGE SCALE GENOMIC DNA]</scope>
    <source>
        <strain evidence="10">cv. Fuhuasheng</strain>
        <tissue evidence="9">Leaves</tissue>
    </source>
</reference>
<dbReference type="InterPro" id="IPR050651">
    <property type="entry name" value="Plant_Cytochrome_P450_Monoox"/>
</dbReference>
<keyword evidence="2 6" id="KW-0479">Metal-binding</keyword>
<evidence type="ECO:0000256" key="3">
    <source>
        <dbReference type="ARBA" id="ARBA00023002"/>
    </source>
</evidence>
<keyword evidence="8" id="KW-1133">Transmembrane helix</keyword>
<evidence type="ECO:0000313" key="10">
    <source>
        <dbReference type="Proteomes" id="UP000289738"/>
    </source>
</evidence>
<comment type="similarity">
    <text evidence="7">Belongs to the cytochrome P450 family.</text>
</comment>
<dbReference type="STRING" id="3818.A0A444Z2H1"/>
<evidence type="ECO:0000256" key="8">
    <source>
        <dbReference type="SAM" id="Phobius"/>
    </source>
</evidence>
<dbReference type="SUPFAM" id="SSF48264">
    <property type="entry name" value="Cytochrome P450"/>
    <property type="match status" value="1"/>
</dbReference>
<dbReference type="PRINTS" id="PR00385">
    <property type="entry name" value="P450"/>
</dbReference>
<dbReference type="PROSITE" id="PS00086">
    <property type="entry name" value="CYTOCHROME_P450"/>
    <property type="match status" value="1"/>
</dbReference>
<organism evidence="9 10">
    <name type="scientific">Arachis hypogaea</name>
    <name type="common">Peanut</name>
    <dbReference type="NCBI Taxonomy" id="3818"/>
    <lineage>
        <taxon>Eukaryota</taxon>
        <taxon>Viridiplantae</taxon>
        <taxon>Streptophyta</taxon>
        <taxon>Embryophyta</taxon>
        <taxon>Tracheophyta</taxon>
        <taxon>Spermatophyta</taxon>
        <taxon>Magnoliopsida</taxon>
        <taxon>eudicotyledons</taxon>
        <taxon>Gunneridae</taxon>
        <taxon>Pentapetalae</taxon>
        <taxon>rosids</taxon>
        <taxon>fabids</taxon>
        <taxon>Fabales</taxon>
        <taxon>Fabaceae</taxon>
        <taxon>Papilionoideae</taxon>
        <taxon>50 kb inversion clade</taxon>
        <taxon>dalbergioids sensu lato</taxon>
        <taxon>Dalbergieae</taxon>
        <taxon>Pterocarpus clade</taxon>
        <taxon>Arachis</taxon>
    </lineage>
</organism>
<evidence type="ECO:0000256" key="2">
    <source>
        <dbReference type="ARBA" id="ARBA00022723"/>
    </source>
</evidence>
<dbReference type="PANTHER" id="PTHR47947">
    <property type="entry name" value="CYTOCHROME P450 82C3-RELATED"/>
    <property type="match status" value="1"/>
</dbReference>
<keyword evidence="8" id="KW-0472">Membrane</keyword>
<dbReference type="InterPro" id="IPR002401">
    <property type="entry name" value="Cyt_P450_E_grp-I"/>
</dbReference>
<feature type="transmembrane region" description="Helical" evidence="8">
    <location>
        <begin position="12"/>
        <end position="35"/>
    </location>
</feature>
<dbReference type="EMBL" id="SDMP01000015">
    <property type="protein sequence ID" value="RYR08378.1"/>
    <property type="molecule type" value="Genomic_DNA"/>
</dbReference>
<evidence type="ECO:0000256" key="7">
    <source>
        <dbReference type="RuleBase" id="RU000461"/>
    </source>
</evidence>
<dbReference type="GO" id="GO:0004497">
    <property type="term" value="F:monooxygenase activity"/>
    <property type="evidence" value="ECO:0007669"/>
    <property type="project" value="UniProtKB-KW"/>
</dbReference>
<dbReference type="GO" id="GO:0016705">
    <property type="term" value="F:oxidoreductase activity, acting on paired donors, with incorporation or reduction of molecular oxygen"/>
    <property type="evidence" value="ECO:0007669"/>
    <property type="project" value="InterPro"/>
</dbReference>
<dbReference type="InterPro" id="IPR001128">
    <property type="entry name" value="Cyt_P450"/>
</dbReference>
<keyword evidence="4 6" id="KW-0408">Iron</keyword>
<comment type="caution">
    <text evidence="9">The sequence shown here is derived from an EMBL/GenBank/DDBJ whole genome shotgun (WGS) entry which is preliminary data.</text>
</comment>
<dbReference type="Gene3D" id="1.10.630.10">
    <property type="entry name" value="Cytochrome P450"/>
    <property type="match status" value="1"/>
</dbReference>
<protein>
    <recommendedName>
        <fullName evidence="11">Cytochrome P450</fullName>
    </recommendedName>
</protein>
<keyword evidence="3 7" id="KW-0560">Oxidoreductase</keyword>
<gene>
    <name evidence="9" type="ORF">Ahy_B05g076035</name>
</gene>
<evidence type="ECO:0000256" key="6">
    <source>
        <dbReference type="PIRSR" id="PIRSR602401-1"/>
    </source>
</evidence>
<proteinExistence type="inferred from homology"/>
<evidence type="ECO:0000313" key="9">
    <source>
        <dbReference type="EMBL" id="RYR08378.1"/>
    </source>
</evidence>